<dbReference type="Gene3D" id="1.20.1300.10">
    <property type="entry name" value="Fumarate reductase/succinate dehydrogenase, transmembrane subunit"/>
    <property type="match status" value="1"/>
</dbReference>
<evidence type="ECO:0000256" key="4">
    <source>
        <dbReference type="ARBA" id="ARBA00022723"/>
    </source>
</evidence>
<evidence type="ECO:0000256" key="5">
    <source>
        <dbReference type="ARBA" id="ARBA00022989"/>
    </source>
</evidence>
<dbReference type="GO" id="GO:0006099">
    <property type="term" value="P:tricarboxylic acid cycle"/>
    <property type="evidence" value="ECO:0007669"/>
    <property type="project" value="InterPro"/>
</dbReference>
<proteinExistence type="predicted"/>
<feature type="transmembrane region" description="Helical" evidence="8">
    <location>
        <begin position="96"/>
        <end position="115"/>
    </location>
</feature>
<dbReference type="InterPro" id="IPR000701">
    <property type="entry name" value="SuccDH_FuR_B_TM-su"/>
</dbReference>
<keyword evidence="6" id="KW-0408">Iron</keyword>
<reference evidence="9" key="1">
    <citation type="submission" date="2022-07" db="EMBL/GenBank/DDBJ databases">
        <title>Fungi with potential for degradation of polypropylene.</title>
        <authorList>
            <person name="Gostincar C."/>
        </authorList>
    </citation>
    <scope>NUCLEOTIDE SEQUENCE</scope>
    <source>
        <strain evidence="9">EXF-13287</strain>
    </source>
</reference>
<accession>A0AA38SGS8</accession>
<dbReference type="GO" id="GO:0005739">
    <property type="term" value="C:mitochondrion"/>
    <property type="evidence" value="ECO:0007669"/>
    <property type="project" value="GOC"/>
</dbReference>
<keyword evidence="4" id="KW-0479">Metal-binding</keyword>
<evidence type="ECO:0000256" key="6">
    <source>
        <dbReference type="ARBA" id="ARBA00023004"/>
    </source>
</evidence>
<sequence length="188" mass="20600">MIAQRLGTTALRRVTAAPQNAFFTQNLARLALTSNLSTTQSRAVATQKLTAEDARALLDAQRLKRPVAPHLEIYDKKQTFFTGSIWQRFTGAGFTGLLYGYSIAYLAAPLIGWHLESASLVAAFAGLPVAVKAGAKFLVAWPFVFHLFNGVRHAAYDMAWGFNKRVIVRSGWYLWGASIVASLGLLLL</sequence>
<evidence type="ECO:0000256" key="8">
    <source>
        <dbReference type="SAM" id="Phobius"/>
    </source>
</evidence>
<name>A0AA38SGS8_9PEZI</name>
<evidence type="ECO:0000313" key="9">
    <source>
        <dbReference type="EMBL" id="KAJ9158277.1"/>
    </source>
</evidence>
<dbReference type="GO" id="GO:0016020">
    <property type="term" value="C:membrane"/>
    <property type="evidence" value="ECO:0007669"/>
    <property type="project" value="UniProtKB-SubCell"/>
</dbReference>
<evidence type="ECO:0000256" key="7">
    <source>
        <dbReference type="ARBA" id="ARBA00023136"/>
    </source>
</evidence>
<gene>
    <name evidence="9" type="ORF">NKR19_g3494</name>
</gene>
<dbReference type="SUPFAM" id="SSF81343">
    <property type="entry name" value="Fumarate reductase respiratory complex transmembrane subunits"/>
    <property type="match status" value="1"/>
</dbReference>
<dbReference type="GO" id="GO:0006121">
    <property type="term" value="P:mitochondrial electron transport, succinate to ubiquinone"/>
    <property type="evidence" value="ECO:0007669"/>
    <property type="project" value="TreeGrafter"/>
</dbReference>
<evidence type="ECO:0000256" key="3">
    <source>
        <dbReference type="ARBA" id="ARBA00022692"/>
    </source>
</evidence>
<keyword evidence="10" id="KW-1185">Reference proteome</keyword>
<keyword evidence="3 8" id="KW-0812">Transmembrane</keyword>
<protein>
    <submittedName>
        <fullName evidence="9">Cytochrome b560 subunit of succinate dehydrogenase</fullName>
    </submittedName>
</protein>
<evidence type="ECO:0000256" key="1">
    <source>
        <dbReference type="ARBA" id="ARBA00004370"/>
    </source>
</evidence>
<dbReference type="GO" id="GO:0046872">
    <property type="term" value="F:metal ion binding"/>
    <property type="evidence" value="ECO:0007669"/>
    <property type="project" value="UniProtKB-KW"/>
</dbReference>
<feature type="transmembrane region" description="Helical" evidence="8">
    <location>
        <begin position="166"/>
        <end position="187"/>
    </location>
</feature>
<dbReference type="AlphaFoldDB" id="A0AA38SGS8"/>
<evidence type="ECO:0000313" key="10">
    <source>
        <dbReference type="Proteomes" id="UP001174691"/>
    </source>
</evidence>
<dbReference type="CDD" id="cd03499">
    <property type="entry name" value="SQR_TypeC_SdhC"/>
    <property type="match status" value="1"/>
</dbReference>
<dbReference type="PANTHER" id="PTHR10978:SF5">
    <property type="entry name" value="SUCCINATE DEHYDROGENASE CYTOCHROME B560 SUBUNIT, MITOCHONDRIAL"/>
    <property type="match status" value="1"/>
</dbReference>
<comment type="caution">
    <text evidence="9">The sequence shown here is derived from an EMBL/GenBank/DDBJ whole genome shotgun (WGS) entry which is preliminary data.</text>
</comment>
<keyword evidence="2" id="KW-0349">Heme</keyword>
<comment type="subcellular location">
    <subcellularLocation>
        <location evidence="1">Membrane</location>
    </subcellularLocation>
</comment>
<keyword evidence="5 8" id="KW-1133">Transmembrane helix</keyword>
<dbReference type="InterPro" id="IPR034804">
    <property type="entry name" value="SQR/QFR_C/D"/>
</dbReference>
<organism evidence="9 10">
    <name type="scientific">Coniochaeta hoffmannii</name>
    <dbReference type="NCBI Taxonomy" id="91930"/>
    <lineage>
        <taxon>Eukaryota</taxon>
        <taxon>Fungi</taxon>
        <taxon>Dikarya</taxon>
        <taxon>Ascomycota</taxon>
        <taxon>Pezizomycotina</taxon>
        <taxon>Sordariomycetes</taxon>
        <taxon>Sordariomycetidae</taxon>
        <taxon>Coniochaetales</taxon>
        <taxon>Coniochaetaceae</taxon>
        <taxon>Coniochaeta</taxon>
    </lineage>
</organism>
<dbReference type="Proteomes" id="UP001174691">
    <property type="component" value="Unassembled WGS sequence"/>
</dbReference>
<feature type="transmembrane region" description="Helical" evidence="8">
    <location>
        <begin position="121"/>
        <end position="145"/>
    </location>
</feature>
<dbReference type="EMBL" id="JANBVN010000039">
    <property type="protein sequence ID" value="KAJ9158277.1"/>
    <property type="molecule type" value="Genomic_DNA"/>
</dbReference>
<dbReference type="GO" id="GO:0009055">
    <property type="term" value="F:electron transfer activity"/>
    <property type="evidence" value="ECO:0007669"/>
    <property type="project" value="InterPro"/>
</dbReference>
<dbReference type="PANTHER" id="PTHR10978">
    <property type="entry name" value="SUCCINATE DEHYDROGENASE CYTOCHROME B560 SUBUNIT"/>
    <property type="match status" value="1"/>
</dbReference>
<dbReference type="Pfam" id="PF01127">
    <property type="entry name" value="Sdh_cyt"/>
    <property type="match status" value="1"/>
</dbReference>
<evidence type="ECO:0000256" key="2">
    <source>
        <dbReference type="ARBA" id="ARBA00022617"/>
    </source>
</evidence>
<dbReference type="InterPro" id="IPR014314">
    <property type="entry name" value="Succ_DH_cytb556"/>
</dbReference>
<keyword evidence="7 8" id="KW-0472">Membrane</keyword>